<evidence type="ECO:0000256" key="2">
    <source>
        <dbReference type="ARBA" id="ARBA00022448"/>
    </source>
</evidence>
<dbReference type="Pfam" id="PF00005">
    <property type="entry name" value="ABC_tran"/>
    <property type="match status" value="1"/>
</dbReference>
<comment type="function">
    <text evidence="6">Part of the ABC transporter complex LpqY-SugA-SugB-SugC, which is highly specific for uptake of trehalose. Involved in the recycling of extracellular trehalose released from trehalose-containing molecules synthesized by M.tuberculosis. Trehalose uptake is essential for virulence. Responsible for energy coupling to the transport system.</text>
</comment>
<dbReference type="InterPro" id="IPR003439">
    <property type="entry name" value="ABC_transporter-like_ATP-bd"/>
</dbReference>
<dbReference type="GO" id="GO:0055052">
    <property type="term" value="C:ATP-binding cassette (ABC) transporter complex, substrate-binding subunit-containing"/>
    <property type="evidence" value="ECO:0007669"/>
    <property type="project" value="TreeGrafter"/>
</dbReference>
<dbReference type="PANTHER" id="PTHR43875">
    <property type="entry name" value="MALTODEXTRIN IMPORT ATP-BINDING PROTEIN MSMX"/>
    <property type="match status" value="1"/>
</dbReference>
<organism evidence="12 13">
    <name type="scientific">Corynebacterium bovis</name>
    <dbReference type="NCBI Taxonomy" id="36808"/>
    <lineage>
        <taxon>Bacteria</taxon>
        <taxon>Bacillati</taxon>
        <taxon>Actinomycetota</taxon>
        <taxon>Actinomycetes</taxon>
        <taxon>Mycobacteriales</taxon>
        <taxon>Corynebacteriaceae</taxon>
        <taxon>Corynebacterium</taxon>
    </lineage>
</organism>
<gene>
    <name evidence="12" type="ORF">CXF48_07975</name>
</gene>
<dbReference type="PANTHER" id="PTHR43875:SF1">
    <property type="entry name" value="OSMOPROTECTIVE COMPOUNDS UPTAKE ATP-BINDING PROTEIN GGTA"/>
    <property type="match status" value="1"/>
</dbReference>
<comment type="caution">
    <text evidence="12">The sequence shown here is derived from an EMBL/GenBank/DDBJ whole genome shotgun (WGS) entry which is preliminary data.</text>
</comment>
<evidence type="ECO:0000256" key="9">
    <source>
        <dbReference type="ARBA" id="ARBA00080647"/>
    </source>
</evidence>
<reference evidence="12 13" key="1">
    <citation type="submission" date="2018-01" db="EMBL/GenBank/DDBJ databases">
        <title>Twenty Corynebacterium bovis Genomes.</title>
        <authorList>
            <person name="Gulvik C.A."/>
        </authorList>
    </citation>
    <scope>NUCLEOTIDE SEQUENCE [LARGE SCALE GENOMIC DNA]</scope>
    <source>
        <strain evidence="12 13">F6900</strain>
    </source>
</reference>
<evidence type="ECO:0000256" key="10">
    <source>
        <dbReference type="ARBA" id="ARBA00082626"/>
    </source>
</evidence>
<dbReference type="SMART" id="SM00382">
    <property type="entry name" value="AAA"/>
    <property type="match status" value="1"/>
</dbReference>
<evidence type="ECO:0000256" key="5">
    <source>
        <dbReference type="ARBA" id="ARBA00050305"/>
    </source>
</evidence>
<evidence type="ECO:0000256" key="7">
    <source>
        <dbReference type="ARBA" id="ARBA00063658"/>
    </source>
</evidence>
<name>A0A3R8PC37_9CORY</name>
<keyword evidence="3" id="KW-0547">Nucleotide-binding</keyword>
<dbReference type="GO" id="GO:0005524">
    <property type="term" value="F:ATP binding"/>
    <property type="evidence" value="ECO:0007669"/>
    <property type="project" value="UniProtKB-KW"/>
</dbReference>
<protein>
    <recommendedName>
        <fullName evidence="8">Trehalose import ATP-binding protein SugC</fullName>
    </recommendedName>
    <alternativeName>
        <fullName evidence="10">Nucleotide-binding domain of SugABC transporter</fullName>
    </alternativeName>
    <alternativeName>
        <fullName evidence="9">SugABC transporter ATPase SugC</fullName>
    </alternativeName>
</protein>
<proteinExistence type="predicted"/>
<accession>A0A3R8PC37</accession>
<dbReference type="PROSITE" id="PS00211">
    <property type="entry name" value="ABC_TRANSPORTER_1"/>
    <property type="match status" value="1"/>
</dbReference>
<dbReference type="Pfam" id="PF17912">
    <property type="entry name" value="OB_MalK"/>
    <property type="match status" value="1"/>
</dbReference>
<dbReference type="SUPFAM" id="SSF52540">
    <property type="entry name" value="P-loop containing nucleoside triphosphate hydrolases"/>
    <property type="match status" value="1"/>
</dbReference>
<dbReference type="InterPro" id="IPR047641">
    <property type="entry name" value="ABC_transpr_MalK/UgpC-like"/>
</dbReference>
<dbReference type="AlphaFoldDB" id="A0A3R8PC37"/>
<dbReference type="GO" id="GO:0140359">
    <property type="term" value="F:ABC-type transporter activity"/>
    <property type="evidence" value="ECO:0007669"/>
    <property type="project" value="InterPro"/>
</dbReference>
<dbReference type="InterPro" id="IPR012340">
    <property type="entry name" value="NA-bd_OB-fold"/>
</dbReference>
<dbReference type="InterPro" id="IPR027417">
    <property type="entry name" value="P-loop_NTPase"/>
</dbReference>
<dbReference type="InterPro" id="IPR017871">
    <property type="entry name" value="ABC_transporter-like_CS"/>
</dbReference>
<keyword evidence="2" id="KW-0813">Transport</keyword>
<dbReference type="RefSeq" id="WP_125173521.1">
    <property type="nucleotide sequence ID" value="NZ_JAPJOD010000039.1"/>
</dbReference>
<dbReference type="GO" id="GO:0008643">
    <property type="term" value="P:carbohydrate transport"/>
    <property type="evidence" value="ECO:0007669"/>
    <property type="project" value="InterPro"/>
</dbReference>
<dbReference type="SUPFAM" id="SSF50331">
    <property type="entry name" value="MOP-like"/>
    <property type="match status" value="1"/>
</dbReference>
<dbReference type="InterPro" id="IPR015855">
    <property type="entry name" value="ABC_transpr_MalK-like"/>
</dbReference>
<evidence type="ECO:0000256" key="8">
    <source>
        <dbReference type="ARBA" id="ARBA00072105"/>
    </source>
</evidence>
<comment type="subcellular location">
    <subcellularLocation>
        <location evidence="1">Cell inner membrane</location>
        <topology evidence="1">Peripheral membrane protein</topology>
        <orientation evidence="1">Cytoplasmic side</orientation>
    </subcellularLocation>
</comment>
<dbReference type="Gene3D" id="3.40.50.300">
    <property type="entry name" value="P-loop containing nucleotide triphosphate hydrolases"/>
    <property type="match status" value="1"/>
</dbReference>
<evidence type="ECO:0000256" key="1">
    <source>
        <dbReference type="ARBA" id="ARBA00004515"/>
    </source>
</evidence>
<evidence type="ECO:0000313" key="12">
    <source>
        <dbReference type="EMBL" id="RRO86164.1"/>
    </source>
</evidence>
<dbReference type="GO" id="GO:0016887">
    <property type="term" value="F:ATP hydrolysis activity"/>
    <property type="evidence" value="ECO:0007669"/>
    <property type="project" value="InterPro"/>
</dbReference>
<dbReference type="Gene3D" id="2.40.50.140">
    <property type="entry name" value="Nucleic acid-binding proteins"/>
    <property type="match status" value="1"/>
</dbReference>
<dbReference type="InterPro" id="IPR003593">
    <property type="entry name" value="AAA+_ATPase"/>
</dbReference>
<dbReference type="InterPro" id="IPR040582">
    <property type="entry name" value="OB_MalK-like"/>
</dbReference>
<dbReference type="EMBL" id="PQNK01000012">
    <property type="protein sequence ID" value="RRO86164.1"/>
    <property type="molecule type" value="Genomic_DNA"/>
</dbReference>
<evidence type="ECO:0000259" key="11">
    <source>
        <dbReference type="PROSITE" id="PS50893"/>
    </source>
</evidence>
<sequence>MSAIVFDNATLIHDNATTPSIDSLTLTVEDGEFMALVGPSGSGKSTTLRMIAGLEDVTSGAIRLGGRDVTGVAPADRDIAMVFQTYALYPHMTVGQNMEFALRMQGIDADERRSRVREVAALLGLADHLDRRPRDLSGGQRQRVAMGRAIARRPSVFLMDEPLSNLDAVLRVATRANIVDLQRRLGTTTVYVTHDQVEAMTMAHRIAVLADGRLQQVGTPRELYDRPGNLFVAGFLGSPSMNLLPLVLDGHGGATAHAGATTVAVPRDIREAAPTGRVTLGVRCEDLEFVTADGPDADLTVTVRFVEDTGSDCYVRTVPGDQGVDDDHPVIVRTTRDAAPAAGTRVGLRIRPGAAHWFDTDGEGAIRP</sequence>
<dbReference type="Proteomes" id="UP000276526">
    <property type="component" value="Unassembled WGS sequence"/>
</dbReference>
<feature type="domain" description="ABC transporter" evidence="11">
    <location>
        <begin position="4"/>
        <end position="236"/>
    </location>
</feature>
<dbReference type="Gene3D" id="2.40.50.100">
    <property type="match status" value="1"/>
</dbReference>
<dbReference type="FunFam" id="3.40.50.300:FF:000042">
    <property type="entry name" value="Maltose/maltodextrin ABC transporter, ATP-binding protein"/>
    <property type="match status" value="1"/>
</dbReference>
<evidence type="ECO:0000256" key="4">
    <source>
        <dbReference type="ARBA" id="ARBA00022840"/>
    </source>
</evidence>
<dbReference type="PROSITE" id="PS50893">
    <property type="entry name" value="ABC_TRANSPORTER_2"/>
    <property type="match status" value="1"/>
</dbReference>
<evidence type="ECO:0000256" key="3">
    <source>
        <dbReference type="ARBA" id="ARBA00022741"/>
    </source>
</evidence>
<dbReference type="InterPro" id="IPR008995">
    <property type="entry name" value="Mo/tungstate-bd_C_term_dom"/>
</dbReference>
<keyword evidence="4" id="KW-0067">ATP-binding</keyword>
<dbReference type="CDD" id="cd03301">
    <property type="entry name" value="ABC_MalK_N"/>
    <property type="match status" value="1"/>
</dbReference>
<evidence type="ECO:0000256" key="6">
    <source>
        <dbReference type="ARBA" id="ARBA00056091"/>
    </source>
</evidence>
<comment type="subunit">
    <text evidence="7">Monomer. Homodimerizes in the presence of ATP. The complex is composed of two ATP-binding proteins (SugC), two transmembrane proteins (SugA and SugB) and a solute-binding protein (LpqY).</text>
</comment>
<comment type="catalytic activity">
    <reaction evidence="5">
        <text>alpha,alpha-trehalose(out) + ATP + H2O = alpha,alpha-trehalose(in) + ADP + phosphate + H(+)</text>
        <dbReference type="Rhea" id="RHEA:75203"/>
        <dbReference type="ChEBI" id="CHEBI:15377"/>
        <dbReference type="ChEBI" id="CHEBI:15378"/>
        <dbReference type="ChEBI" id="CHEBI:16551"/>
        <dbReference type="ChEBI" id="CHEBI:30616"/>
        <dbReference type="ChEBI" id="CHEBI:43474"/>
        <dbReference type="ChEBI" id="CHEBI:456216"/>
    </reaction>
</comment>
<evidence type="ECO:0000313" key="13">
    <source>
        <dbReference type="Proteomes" id="UP000276526"/>
    </source>
</evidence>